<evidence type="ECO:0000313" key="3">
    <source>
        <dbReference type="Proteomes" id="UP000636800"/>
    </source>
</evidence>
<dbReference type="OrthoDB" id="1884734at2759"/>
<evidence type="ECO:0000313" key="2">
    <source>
        <dbReference type="EMBL" id="KAG0457123.1"/>
    </source>
</evidence>
<evidence type="ECO:0000256" key="1">
    <source>
        <dbReference type="SAM" id="MobiDB-lite"/>
    </source>
</evidence>
<dbReference type="EMBL" id="JADCNL010000012">
    <property type="protein sequence ID" value="KAG0457123.1"/>
    <property type="molecule type" value="Genomic_DNA"/>
</dbReference>
<reference evidence="2 3" key="1">
    <citation type="journal article" date="2020" name="Nat. Food">
        <title>A phased Vanilla planifolia genome enables genetic improvement of flavour and production.</title>
        <authorList>
            <person name="Hasing T."/>
            <person name="Tang H."/>
            <person name="Brym M."/>
            <person name="Khazi F."/>
            <person name="Huang T."/>
            <person name="Chambers A.H."/>
        </authorList>
    </citation>
    <scope>NUCLEOTIDE SEQUENCE [LARGE SCALE GENOMIC DNA]</scope>
    <source>
        <tissue evidence="2">Leaf</tissue>
    </source>
</reference>
<feature type="region of interest" description="Disordered" evidence="1">
    <location>
        <begin position="1"/>
        <end position="22"/>
    </location>
</feature>
<dbReference type="AlphaFoldDB" id="A0A835PQL4"/>
<keyword evidence="3" id="KW-1185">Reference proteome</keyword>
<sequence>PRVSRGRHHGDPIEDRVESTDGDSIIEVVGSVVAEGDEMLERKRLPRSSSLVAVEWMESEDANPSEEVVIINNE</sequence>
<proteinExistence type="predicted"/>
<accession>A0A835PQL4</accession>
<gene>
    <name evidence="2" type="ORF">HPP92_022280</name>
</gene>
<organism evidence="2 3">
    <name type="scientific">Vanilla planifolia</name>
    <name type="common">Vanilla</name>
    <dbReference type="NCBI Taxonomy" id="51239"/>
    <lineage>
        <taxon>Eukaryota</taxon>
        <taxon>Viridiplantae</taxon>
        <taxon>Streptophyta</taxon>
        <taxon>Embryophyta</taxon>
        <taxon>Tracheophyta</taxon>
        <taxon>Spermatophyta</taxon>
        <taxon>Magnoliopsida</taxon>
        <taxon>Liliopsida</taxon>
        <taxon>Asparagales</taxon>
        <taxon>Orchidaceae</taxon>
        <taxon>Vanilloideae</taxon>
        <taxon>Vanilleae</taxon>
        <taxon>Vanilla</taxon>
    </lineage>
</organism>
<name>A0A835PQL4_VANPL</name>
<feature type="non-terminal residue" evidence="2">
    <location>
        <position position="74"/>
    </location>
</feature>
<comment type="caution">
    <text evidence="2">The sequence shown here is derived from an EMBL/GenBank/DDBJ whole genome shotgun (WGS) entry which is preliminary data.</text>
</comment>
<dbReference type="Proteomes" id="UP000636800">
    <property type="component" value="Chromosome 12"/>
</dbReference>
<protein>
    <submittedName>
        <fullName evidence="2">Uncharacterized protein</fullName>
    </submittedName>
</protein>
<feature type="non-terminal residue" evidence="2">
    <location>
        <position position="1"/>
    </location>
</feature>
<feature type="compositionally biased region" description="Basic and acidic residues" evidence="1">
    <location>
        <begin position="9"/>
        <end position="19"/>
    </location>
</feature>